<accession>A0A1I0EVU6</accession>
<feature type="signal peptide" evidence="1">
    <location>
        <begin position="1"/>
        <end position="23"/>
    </location>
</feature>
<dbReference type="EMBL" id="FOIJ01000003">
    <property type="protein sequence ID" value="SET49725.1"/>
    <property type="molecule type" value="Genomic_DNA"/>
</dbReference>
<dbReference type="AlphaFoldDB" id="A0A1I0EVU6"/>
<proteinExistence type="predicted"/>
<evidence type="ECO:0000256" key="1">
    <source>
        <dbReference type="SAM" id="SignalP"/>
    </source>
</evidence>
<dbReference type="NCBIfam" id="TIGR04215">
    <property type="entry name" value="choice_anch_A"/>
    <property type="match status" value="1"/>
</dbReference>
<dbReference type="Pfam" id="PF20597">
    <property type="entry name" value="pAdhesive_15"/>
    <property type="match status" value="1"/>
</dbReference>
<reference evidence="4" key="1">
    <citation type="submission" date="2016-10" db="EMBL/GenBank/DDBJ databases">
        <authorList>
            <person name="Varghese N."/>
            <person name="Submissions S."/>
        </authorList>
    </citation>
    <scope>NUCLEOTIDE SEQUENCE [LARGE SCALE GENOMIC DNA]</scope>
    <source>
        <strain evidence="4">DSM 16858</strain>
    </source>
</reference>
<dbReference type="InterPro" id="IPR036436">
    <property type="entry name" value="Disintegrin_dom_sf"/>
</dbReference>
<keyword evidence="4" id="KW-1185">Reference proteome</keyword>
<gene>
    <name evidence="3" type="ORF">SAMN05443639_103157</name>
</gene>
<protein>
    <submittedName>
        <fullName evidence="3">Choice-of-anchor A domain-containing protein</fullName>
    </submittedName>
</protein>
<dbReference type="Gene3D" id="4.10.70.10">
    <property type="entry name" value="Disintegrin domain"/>
    <property type="match status" value="4"/>
</dbReference>
<evidence type="ECO:0000313" key="4">
    <source>
        <dbReference type="Proteomes" id="UP000199181"/>
    </source>
</evidence>
<dbReference type="InterPro" id="IPR026588">
    <property type="entry name" value="Choice_anch_A"/>
</dbReference>
<feature type="domain" description="Disintegrin" evidence="2">
    <location>
        <begin position="333"/>
        <end position="461"/>
    </location>
</feature>
<sequence length="1095" mass="112317">MYRMRWARLFSAVLLLGAVHCSSNEPEPASGPTNLSTTASEVAALNCPSSCLGIHLGDYNLFLREDFTYTGIIQGKLAAGGNITLSNFSAGLGLPDSNVANTVVAGGNLTLTNGAVGGAAWYRGRYTAQGVTFSRGTATLGAPPDFVDFADRFAELESLSTHLATRPSQGSTQSNAWSVTMRGTDPCLNVFTLKASDFRGNGDWTITAPASSFVLVNIFGQAPSYGGGAIQLVGISSRRVLFNFVEATTLTAEGFKFQGTVLAPKARATFRYTELDGGLYAQALNLQQAPAHWNPLDEMGGAQAEVCNAADDNCDGQVDEGFECSGAGSRGCTAWCGAEGMQSCDAATCGYGECTSASCCRADADCASGFYCADSRCTAQRENGASCTSAQECSTGLCVDGVCCNSACEGACDACDLEGHLGTCSLVSSSVQCRSAAGACDVAEFCTGSSAACPMDAKKPASAECRGAEGACDVAEHCTGSSNDCPVDGYASSTTQCRGAEGECDVAEYCPGSGASCPANGVQASGVACTADSNACTSDVCDGAGGCGHPLLPAGTACGSGQVCNAAGQCLNGCWIDGAYHAAGASHPGAACQVCNPGASTIAWSLKPATTVCRASAGECDVAEYCTGTSASCPVDGFQGAGTACSSDDNVCTRDVCNGAGSCGHPALPSGTSCGTGYGEWGSCGGFSDFCDTTGTQSRTVTASTCGTGTCGPSSTTLETQACTRGAPDTACAPPSYGAWSACSYSDTCAQTGTQQRTVKRYEYNCATGRCQESTVIETQACTRNTSGVQCRAGGVCDAAESCSNGVCPADAKMPAGAWCDDGNTGTTGDRCDGAGVCTGCGDGVRNGSEVCDDGNIVTETSCPYGQASCTACNATCSAILYLTGEVPGRSCSSKTVTWSQPQAAWQGNPRTQGTYSCSGQVSARGDGSFATVSASSSQRTGSARFLCDDGTWVLQQGSCDGVLVQTGDSRAGQMPTECSSSDPTRQMWINWYVDDLKRCADTAGLTFWVTQFNAKTDCHFREGFYWHGTTRFAYADNCWRFAFQEGASLTGEWPRPPAYSTHVSPAVEADLCGSLAYPWQSIRTTGMNCKFPPN</sequence>
<evidence type="ECO:0000313" key="3">
    <source>
        <dbReference type="EMBL" id="SET49725.1"/>
    </source>
</evidence>
<dbReference type="Proteomes" id="UP000199181">
    <property type="component" value="Unassembled WGS sequence"/>
</dbReference>
<feature type="chain" id="PRO_5011617535" evidence="1">
    <location>
        <begin position="24"/>
        <end position="1095"/>
    </location>
</feature>
<name>A0A1I0EVU6_9BACT</name>
<evidence type="ECO:0000259" key="2">
    <source>
        <dbReference type="PROSITE" id="PS50214"/>
    </source>
</evidence>
<keyword evidence="1" id="KW-0732">Signal</keyword>
<dbReference type="InterPro" id="IPR001762">
    <property type="entry name" value="Disintegrin_dom"/>
</dbReference>
<organism evidence="3 4">
    <name type="scientific">Stigmatella erecta</name>
    <dbReference type="NCBI Taxonomy" id="83460"/>
    <lineage>
        <taxon>Bacteria</taxon>
        <taxon>Pseudomonadati</taxon>
        <taxon>Myxococcota</taxon>
        <taxon>Myxococcia</taxon>
        <taxon>Myxococcales</taxon>
        <taxon>Cystobacterineae</taxon>
        <taxon>Archangiaceae</taxon>
        <taxon>Stigmatella</taxon>
    </lineage>
</organism>
<feature type="domain" description="Disintegrin" evidence="2">
    <location>
        <begin position="544"/>
        <end position="641"/>
    </location>
</feature>
<dbReference type="SUPFAM" id="SSF57552">
    <property type="entry name" value="Blood coagulation inhibitor (disintegrin)"/>
    <property type="match status" value="2"/>
</dbReference>
<dbReference type="PROSITE" id="PS50214">
    <property type="entry name" value="DISINTEGRIN_2"/>
    <property type="match status" value="2"/>
</dbReference>
<dbReference type="SMART" id="SM00050">
    <property type="entry name" value="DISIN"/>
    <property type="match status" value="1"/>
</dbReference>